<proteinExistence type="predicted"/>
<dbReference type="EMBL" id="MN739271">
    <property type="protein sequence ID" value="QHS96324.1"/>
    <property type="molecule type" value="Genomic_DNA"/>
</dbReference>
<accession>A0A6C0BXR0</accession>
<protein>
    <submittedName>
        <fullName evidence="1">Uncharacterized protein</fullName>
    </submittedName>
</protein>
<dbReference type="AlphaFoldDB" id="A0A6C0BXR0"/>
<sequence length="71" mass="8351">MDGPWYETVEISAGEVKTLFEKEYKEKVTNIEALREIINSVVPDDVSLGSYRGYYTFLHAMYKKQIEERIK</sequence>
<organism evidence="1">
    <name type="scientific">viral metagenome</name>
    <dbReference type="NCBI Taxonomy" id="1070528"/>
    <lineage>
        <taxon>unclassified sequences</taxon>
        <taxon>metagenomes</taxon>
        <taxon>organismal metagenomes</taxon>
    </lineage>
</organism>
<reference evidence="1" key="1">
    <citation type="journal article" date="2020" name="Nature">
        <title>Giant virus diversity and host interactions through global metagenomics.</title>
        <authorList>
            <person name="Schulz F."/>
            <person name="Roux S."/>
            <person name="Paez-Espino D."/>
            <person name="Jungbluth S."/>
            <person name="Walsh D.A."/>
            <person name="Denef V.J."/>
            <person name="McMahon K.D."/>
            <person name="Konstantinidis K.T."/>
            <person name="Eloe-Fadrosh E.A."/>
            <person name="Kyrpides N.C."/>
            <person name="Woyke T."/>
        </authorList>
    </citation>
    <scope>NUCLEOTIDE SEQUENCE</scope>
    <source>
        <strain evidence="1">GVMAG-M-3300020166-18</strain>
    </source>
</reference>
<evidence type="ECO:0000313" key="1">
    <source>
        <dbReference type="EMBL" id="QHS96324.1"/>
    </source>
</evidence>
<name>A0A6C0BXR0_9ZZZZ</name>